<dbReference type="InterPro" id="IPR015421">
    <property type="entry name" value="PyrdxlP-dep_Trfase_major"/>
</dbReference>
<dbReference type="SUPFAM" id="SSF53383">
    <property type="entry name" value="PLP-dependent transferases"/>
    <property type="match status" value="2"/>
</dbReference>
<dbReference type="Pfam" id="PF00266">
    <property type="entry name" value="Aminotran_5"/>
    <property type="match status" value="1"/>
</dbReference>
<dbReference type="InterPro" id="IPR015422">
    <property type="entry name" value="PyrdxlP-dep_Trfase_small"/>
</dbReference>
<dbReference type="Proteomes" id="UP001280121">
    <property type="component" value="Unassembled WGS sequence"/>
</dbReference>
<proteinExistence type="predicted"/>
<reference evidence="2" key="1">
    <citation type="journal article" date="2023" name="Plant J.">
        <title>Genome sequences and population genomics provide insights into the demographic history, inbreeding, and mutation load of two 'living fossil' tree species of Dipteronia.</title>
        <authorList>
            <person name="Feng Y."/>
            <person name="Comes H.P."/>
            <person name="Chen J."/>
            <person name="Zhu S."/>
            <person name="Lu R."/>
            <person name="Zhang X."/>
            <person name="Li P."/>
            <person name="Qiu J."/>
            <person name="Olsen K.M."/>
            <person name="Qiu Y."/>
        </authorList>
    </citation>
    <scope>NUCLEOTIDE SEQUENCE</scope>
    <source>
        <strain evidence="2">KIB01</strain>
    </source>
</reference>
<protein>
    <recommendedName>
        <fullName evidence="1">Aminotransferase class V domain-containing protein</fullName>
    </recommendedName>
</protein>
<dbReference type="InterPro" id="IPR015424">
    <property type="entry name" value="PyrdxlP-dep_Trfase"/>
</dbReference>
<dbReference type="PANTHER" id="PTHR14237">
    <property type="entry name" value="MOLYBDOPTERIN COFACTOR SULFURASE MOSC"/>
    <property type="match status" value="1"/>
</dbReference>
<dbReference type="EMBL" id="JANJYI010000001">
    <property type="protein sequence ID" value="KAK2664682.1"/>
    <property type="molecule type" value="Genomic_DNA"/>
</dbReference>
<sequence>MHSTYNQREAWCHGCCPNPFVGQPDHQSQRPPAASMSTAAAARNEFEIVTTRAIFSNPHEFTNHESLPSLHESFSNFTKVFPHYSHQTDKVDQIREQDYFHLSLSKHVSFDYIGHGLFSYSQLKRHYSKPLDASSSSSSSLSSPPLFSELEEPFFDIFCKSSLSLNSWMKYGGEESELESGIRKRIMAFMNISEEDYTMVFTANQSCAFKLLAESYPFHSNRKLVTVYDYENEAVQVMSESSKKRGARVMSAEFSWPDLTIQSRKLMKKIMGKRKKRSKRGLFVFPIQSRMSGARYSYMWMSLAQEHGWHVLLDASALGPKDMDTLGLFLFKPDFIFCSLYKIFGENPSGFGCLFIKKSNASLFKDSTAATGIGIVNLVPSMTTYQFTENSTIAHIETEQKRGIQKDDHDVVMVATEPEKPIQKYHRELSFSEILDSETPHDDFEQARITKGKTELECKGLDHADSLGLIVISNRVRYLINWLVHALMSLQHPYSENRLPLVRIYGPKVMFERGPAVAFNVFDWNGDKIDPALLQRLADRYNISLSYGFLHHIWFSDKHEEEKKKVLETRAATGDVTGLNKGGEAHAVRSGISVVTATLGLLTNFEDIYRLWAFVSLFLDADFVQKERWRYLALNQQTIEI</sequence>
<name>A0AAD9XT46_9ROSI</name>
<evidence type="ECO:0000259" key="1">
    <source>
        <dbReference type="Pfam" id="PF00266"/>
    </source>
</evidence>
<keyword evidence="3" id="KW-1185">Reference proteome</keyword>
<organism evidence="2 3">
    <name type="scientific">Dipteronia dyeriana</name>
    <dbReference type="NCBI Taxonomy" id="168575"/>
    <lineage>
        <taxon>Eukaryota</taxon>
        <taxon>Viridiplantae</taxon>
        <taxon>Streptophyta</taxon>
        <taxon>Embryophyta</taxon>
        <taxon>Tracheophyta</taxon>
        <taxon>Spermatophyta</taxon>
        <taxon>Magnoliopsida</taxon>
        <taxon>eudicotyledons</taxon>
        <taxon>Gunneridae</taxon>
        <taxon>Pentapetalae</taxon>
        <taxon>rosids</taxon>
        <taxon>malvids</taxon>
        <taxon>Sapindales</taxon>
        <taxon>Sapindaceae</taxon>
        <taxon>Hippocastanoideae</taxon>
        <taxon>Acereae</taxon>
        <taxon>Dipteronia</taxon>
    </lineage>
</organism>
<dbReference type="Gene3D" id="3.90.1150.10">
    <property type="entry name" value="Aspartate Aminotransferase, domain 1"/>
    <property type="match status" value="1"/>
</dbReference>
<evidence type="ECO:0000313" key="2">
    <source>
        <dbReference type="EMBL" id="KAK2664682.1"/>
    </source>
</evidence>
<dbReference type="PANTHER" id="PTHR14237:SF64">
    <property type="entry name" value="MOLYBDENUM COFACTOR SULFURASE-LIKE PROTEIN"/>
    <property type="match status" value="1"/>
</dbReference>
<comment type="caution">
    <text evidence="2">The sequence shown here is derived from an EMBL/GenBank/DDBJ whole genome shotgun (WGS) entry which is preliminary data.</text>
</comment>
<dbReference type="AlphaFoldDB" id="A0AAD9XT46"/>
<evidence type="ECO:0000313" key="3">
    <source>
        <dbReference type="Proteomes" id="UP001280121"/>
    </source>
</evidence>
<feature type="domain" description="Aminotransferase class V" evidence="1">
    <location>
        <begin position="176"/>
        <end position="364"/>
    </location>
</feature>
<dbReference type="InterPro" id="IPR000192">
    <property type="entry name" value="Aminotrans_V_dom"/>
</dbReference>
<dbReference type="Gene3D" id="3.40.640.10">
    <property type="entry name" value="Type I PLP-dependent aspartate aminotransferase-like (Major domain)"/>
    <property type="match status" value="1"/>
</dbReference>
<gene>
    <name evidence="2" type="ORF">Ddye_003256</name>
</gene>
<accession>A0AAD9XT46</accession>